<dbReference type="AlphaFoldDB" id="A0A0F9J971"/>
<dbReference type="InterPro" id="IPR036388">
    <property type="entry name" value="WH-like_DNA-bd_sf"/>
</dbReference>
<reference evidence="1" key="1">
    <citation type="journal article" date="2015" name="Nature">
        <title>Complex archaea that bridge the gap between prokaryotes and eukaryotes.</title>
        <authorList>
            <person name="Spang A."/>
            <person name="Saw J.H."/>
            <person name="Jorgensen S.L."/>
            <person name="Zaremba-Niedzwiedzka K."/>
            <person name="Martijn J."/>
            <person name="Lind A.E."/>
            <person name="van Eijk R."/>
            <person name="Schleper C."/>
            <person name="Guy L."/>
            <person name="Ettema T.J."/>
        </authorList>
    </citation>
    <scope>NUCLEOTIDE SEQUENCE</scope>
</reference>
<comment type="caution">
    <text evidence="1">The sequence shown here is derived from an EMBL/GenBank/DDBJ whole genome shotgun (WGS) entry which is preliminary data.</text>
</comment>
<evidence type="ECO:0000313" key="1">
    <source>
        <dbReference type="EMBL" id="KKM02386.1"/>
    </source>
</evidence>
<dbReference type="EMBL" id="LAZR01016948">
    <property type="protein sequence ID" value="KKM02386.1"/>
    <property type="molecule type" value="Genomic_DNA"/>
</dbReference>
<proteinExistence type="predicted"/>
<name>A0A0F9J971_9ZZZZ</name>
<sequence length="734" mass="87603">MSTILRENLSINNKGEALIQYMILKEFIDPTLKRIPYIFNDAENQIRIQIGISEKDIEAYIEKNPFQSRKFLSFEIIEKKIKKSKSFEIEKIIKNQLATVDDFSKVSEIIENIKQMYETEKAFRFSFTKSRLKRFLNKNFDVILSDKKKYLVFDFKSIQDVNPRVLNTTIHQGTLLIHKNGPPKVVKYYTNKNYIIFKLMKQHSYDSKDIYDILITPNENLVNQIYQDKQYDNPNVFLGKYGKSQNFYISKLKFGEFLKSYGSKFLFVQHKTTGKIFEIPFDEDKYHRFLLDFKYYNDYDTLLKAEKKANRGIDTYYSYYEEFLRKTKQKKINYANQFLESLDVKDLLVLIGVRKAIGDNKKTTFEEAFNHYIKTCEEKKHKTFTKNTFKSHINTLENFISIRKRKKEADHYIYLKSYSLTELLKTYNEKENLSYTLENLEDLDFQTISKREIFDVKATLYFMDNMDILVSRDSKLEIDYTKNLLQEDLTNLFQKSKDSFQEDYSNLILHKDIFKLTSEYEKKLFILLKELKYKSLLDFNKEFVIDCIYYFSILKKNINFIKNRFEIRDLDLLEIIPLVQGVRNAFRKHFSKESSISHFNLFFNLQFSDFTEVISQFLYKIQKACQDLILMFEAAQDLKLIRNKFRNLFLNSNLEFKDIINDINALIEPKINIYQNDFDLILSELKEGLSKKKESEKNIDEINKLIQDQLKGSFSNFKDFETATKTIEDILLSS</sequence>
<organism evidence="1">
    <name type="scientific">marine sediment metagenome</name>
    <dbReference type="NCBI Taxonomy" id="412755"/>
    <lineage>
        <taxon>unclassified sequences</taxon>
        <taxon>metagenomes</taxon>
        <taxon>ecological metagenomes</taxon>
    </lineage>
</organism>
<accession>A0A0F9J971</accession>
<dbReference type="Gene3D" id="1.10.10.10">
    <property type="entry name" value="Winged helix-like DNA-binding domain superfamily/Winged helix DNA-binding domain"/>
    <property type="match status" value="1"/>
</dbReference>
<gene>
    <name evidence="1" type="ORF">LCGC14_1784950</name>
</gene>
<feature type="non-terminal residue" evidence="1">
    <location>
        <position position="734"/>
    </location>
</feature>
<protein>
    <submittedName>
        <fullName evidence="1">Uncharacterized protein</fullName>
    </submittedName>
</protein>